<proteinExistence type="predicted"/>
<evidence type="ECO:0000313" key="1">
    <source>
        <dbReference type="EMBL" id="CAF1930891.1"/>
    </source>
</evidence>
<reference evidence="1" key="1">
    <citation type="submission" date="2021-01" db="EMBL/GenBank/DDBJ databases">
        <authorList>
            <consortium name="Genoscope - CEA"/>
            <person name="William W."/>
        </authorList>
    </citation>
    <scope>NUCLEOTIDE SEQUENCE</scope>
</reference>
<gene>
    <name evidence="1" type="ORF">DARMORV10_C05P39720.1</name>
</gene>
<protein>
    <submittedName>
        <fullName evidence="1">(rape) hypothetical protein</fullName>
    </submittedName>
</protein>
<dbReference type="AlphaFoldDB" id="A0A816L982"/>
<dbReference type="EMBL" id="HG994369">
    <property type="protein sequence ID" value="CAF1930891.1"/>
    <property type="molecule type" value="Genomic_DNA"/>
</dbReference>
<organism evidence="1">
    <name type="scientific">Brassica napus</name>
    <name type="common">Rape</name>
    <dbReference type="NCBI Taxonomy" id="3708"/>
    <lineage>
        <taxon>Eukaryota</taxon>
        <taxon>Viridiplantae</taxon>
        <taxon>Streptophyta</taxon>
        <taxon>Embryophyta</taxon>
        <taxon>Tracheophyta</taxon>
        <taxon>Spermatophyta</taxon>
        <taxon>Magnoliopsida</taxon>
        <taxon>eudicotyledons</taxon>
        <taxon>Gunneridae</taxon>
        <taxon>Pentapetalae</taxon>
        <taxon>rosids</taxon>
        <taxon>malvids</taxon>
        <taxon>Brassicales</taxon>
        <taxon>Brassicaceae</taxon>
        <taxon>Brassiceae</taxon>
        <taxon>Brassica</taxon>
    </lineage>
</organism>
<name>A0A816L982_BRANA</name>
<dbReference type="Proteomes" id="UP001295469">
    <property type="component" value="Chromosome C05"/>
</dbReference>
<sequence length="86" mass="9649">MRKKCIRPSKGKEEEEECWNHWTVVVPGSYFSAAAERGTVAKMILEFRTITKLCTARTGPKGEAASTLGWEDCKENVDRDGGDDIR</sequence>
<accession>A0A816L982</accession>